<organism evidence="1 2">
    <name type="scientific">Rhizophagus clarus</name>
    <dbReference type="NCBI Taxonomy" id="94130"/>
    <lineage>
        <taxon>Eukaryota</taxon>
        <taxon>Fungi</taxon>
        <taxon>Fungi incertae sedis</taxon>
        <taxon>Mucoromycota</taxon>
        <taxon>Glomeromycotina</taxon>
        <taxon>Glomeromycetes</taxon>
        <taxon>Glomerales</taxon>
        <taxon>Glomeraceae</taxon>
        <taxon>Rhizophagus</taxon>
    </lineage>
</organism>
<comment type="caution">
    <text evidence="1">The sequence shown here is derived from an EMBL/GenBank/DDBJ whole genome shotgun (WGS) entry which is preliminary data.</text>
</comment>
<evidence type="ECO:0008006" key="3">
    <source>
        <dbReference type="Google" id="ProtNLM"/>
    </source>
</evidence>
<protein>
    <recommendedName>
        <fullName evidence="3">HAT C-terminal dimerisation domain-containing protein</fullName>
    </recommendedName>
</protein>
<gene>
    <name evidence="1" type="ORF">RCL2_000419000</name>
</gene>
<dbReference type="EMBL" id="BLAL01000026">
    <property type="protein sequence ID" value="GES76804.1"/>
    <property type="molecule type" value="Genomic_DNA"/>
</dbReference>
<sequence length="163" mass="19505">MIVNLKMNVRLAFSHILRFSWPRYTIRPPLNYQDFAYDCQKVDTNTKIKILTFNNLLIWWETIQNAYELQALALQPFVITPHSTFYERSFSILGWFYEQKLHNLNITTDVELESQIFNIEQEYEDDQNISQKVQAVVLSPQHDDFDIEALVKELMNFDIFLYV</sequence>
<name>A0A8H3QH99_9GLOM</name>
<proteinExistence type="predicted"/>
<reference evidence="1" key="1">
    <citation type="submission" date="2019-10" db="EMBL/GenBank/DDBJ databases">
        <title>Conservation and host-specific expression of non-tandemly repeated heterogenous ribosome RNA gene in arbuscular mycorrhizal fungi.</title>
        <authorList>
            <person name="Maeda T."/>
            <person name="Kobayashi Y."/>
            <person name="Nakagawa T."/>
            <person name="Ezawa T."/>
            <person name="Yamaguchi K."/>
            <person name="Bino T."/>
            <person name="Nishimoto Y."/>
            <person name="Shigenobu S."/>
            <person name="Kawaguchi M."/>
        </authorList>
    </citation>
    <scope>NUCLEOTIDE SEQUENCE</scope>
    <source>
        <strain evidence="1">HR1</strain>
    </source>
</reference>
<evidence type="ECO:0000313" key="2">
    <source>
        <dbReference type="Proteomes" id="UP000615446"/>
    </source>
</evidence>
<accession>A0A8H3QH99</accession>
<dbReference type="AlphaFoldDB" id="A0A8H3QH99"/>
<evidence type="ECO:0000313" key="1">
    <source>
        <dbReference type="EMBL" id="GES76804.1"/>
    </source>
</evidence>
<dbReference type="Proteomes" id="UP000615446">
    <property type="component" value="Unassembled WGS sequence"/>
</dbReference>